<keyword evidence="1" id="KW-1133">Transmembrane helix</keyword>
<keyword evidence="1" id="KW-0472">Membrane</keyword>
<dbReference type="AlphaFoldDB" id="A0A0W0Y404"/>
<dbReference type="RefSeq" id="WP_058506511.1">
    <property type="nucleotide sequence ID" value="NZ_CAAAIK010000002.1"/>
</dbReference>
<feature type="transmembrane region" description="Helical" evidence="1">
    <location>
        <begin position="9"/>
        <end position="31"/>
    </location>
</feature>
<dbReference type="InterPro" id="IPR007462">
    <property type="entry name" value="COV1-like"/>
</dbReference>
<dbReference type="STRING" id="45073.Lqui_0385"/>
<reference evidence="2 3" key="1">
    <citation type="submission" date="2015-11" db="EMBL/GenBank/DDBJ databases">
        <title>Genomic analysis of 38 Legionella species identifies large and diverse effector repertoires.</title>
        <authorList>
            <person name="Burstein D."/>
            <person name="Amaro F."/>
            <person name="Zusman T."/>
            <person name="Lifshitz Z."/>
            <person name="Cohen O."/>
            <person name="Gilbert J.A."/>
            <person name="Pupko T."/>
            <person name="Shuman H.A."/>
            <person name="Segal G."/>
        </authorList>
    </citation>
    <scope>NUCLEOTIDE SEQUENCE [LARGE SCALE GENOMIC DNA]</scope>
    <source>
        <strain evidence="2 3">CDC#1442-AUS-E</strain>
    </source>
</reference>
<protein>
    <submittedName>
        <fullName evidence="2">Transmembrane protein</fullName>
    </submittedName>
</protein>
<evidence type="ECO:0000313" key="3">
    <source>
        <dbReference type="Proteomes" id="UP000054618"/>
    </source>
</evidence>
<keyword evidence="3" id="KW-1185">Reference proteome</keyword>
<organism evidence="2 3">
    <name type="scientific">Legionella quinlivanii</name>
    <dbReference type="NCBI Taxonomy" id="45073"/>
    <lineage>
        <taxon>Bacteria</taxon>
        <taxon>Pseudomonadati</taxon>
        <taxon>Pseudomonadota</taxon>
        <taxon>Gammaproteobacteria</taxon>
        <taxon>Legionellales</taxon>
        <taxon>Legionellaceae</taxon>
        <taxon>Legionella</taxon>
    </lineage>
</organism>
<dbReference type="OrthoDB" id="9780267at2"/>
<gene>
    <name evidence="2" type="ORF">Lqui_0385</name>
</gene>
<dbReference type="PANTHER" id="PTHR31876:SF26">
    <property type="entry name" value="PROTEIN LIKE COV 2"/>
    <property type="match status" value="1"/>
</dbReference>
<keyword evidence="1 2" id="KW-0812">Transmembrane</keyword>
<dbReference type="Proteomes" id="UP000054618">
    <property type="component" value="Unassembled WGS sequence"/>
</dbReference>
<dbReference type="Pfam" id="PF04367">
    <property type="entry name" value="DUF502"/>
    <property type="match status" value="1"/>
</dbReference>
<proteinExistence type="predicted"/>
<dbReference type="PATRIC" id="fig|45073.5.peg.412"/>
<dbReference type="EMBL" id="LNYS01000006">
    <property type="protein sequence ID" value="KTD51541.1"/>
    <property type="molecule type" value="Genomic_DNA"/>
</dbReference>
<feature type="transmembrane region" description="Helical" evidence="1">
    <location>
        <begin position="51"/>
        <end position="74"/>
    </location>
</feature>
<comment type="caution">
    <text evidence="2">The sequence shown here is derived from an EMBL/GenBank/DDBJ whole genome shotgun (WGS) entry which is preliminary data.</text>
</comment>
<evidence type="ECO:0000313" key="2">
    <source>
        <dbReference type="EMBL" id="KTD51541.1"/>
    </source>
</evidence>
<accession>A0A0W0Y404</accession>
<sequence length="207" mass="22655">MKSKSLRSFILAGLVVWLPILVTLVILRFLIELLDSTIALLPQAYQPETLIGMRIPGLGVILSLVVLIITGIIATNFFGQRLVGWGEAVLARIPLVRSVYTAAKQVIQAVFASNSQAFRKVILVEYPRKGLWSLAFLTGSTTDELTSHCGQDMLSLFIPTTPNPTSGFLVLVPKKEVIELQMSVDEALKYIISLGVMQSSTADIVKQ</sequence>
<dbReference type="PANTHER" id="PTHR31876">
    <property type="entry name" value="COV-LIKE PROTEIN 1"/>
    <property type="match status" value="1"/>
</dbReference>
<name>A0A0W0Y404_9GAMM</name>
<evidence type="ECO:0000256" key="1">
    <source>
        <dbReference type="SAM" id="Phobius"/>
    </source>
</evidence>